<evidence type="ECO:0000256" key="2">
    <source>
        <dbReference type="ARBA" id="ARBA00023268"/>
    </source>
</evidence>
<sequence>VMVSVQAAEADVLPLLAGREAEVSVAAVNGPRSTVISGVEEAVTEVAGQCEAQGVKTKRLRVSHAFHSPLMEPMLAEFRRVAEGLSYAPPRIPVVSNLTGLVADAETLCSAEYWVRHVRETVRFADGVECLAGQGVVSFLELGPDGVLSGMGQECAPDAAFAPVLRSGWEETASVMEGLAQIHVRGRSVDWAALLAPARPRRVELPTYPFQREHFWLESSVATAETGPTDAVDADFWDAVEREDLPALTETLAVADGNGAGESLAAVLPVLSSWRRRGRERATVDGWRYRVSWSPVSDGAGTVSGPWLVAVPAGMATDPWVSACADALAVRGARPVMVELGPDDADRETVAARLREALAGPDAADAAGVLSLLALAEGRHDQYRSVPLGVALTLSLVQAVGDAGLVAPVWCATRGAVAVSGSEIPSGVEQAAVWGMG</sequence>
<evidence type="ECO:0000259" key="3">
    <source>
        <dbReference type="SMART" id="SM00827"/>
    </source>
</evidence>
<proteinExistence type="predicted"/>
<dbReference type="Pfam" id="PF00698">
    <property type="entry name" value="Acyl_transf_1"/>
    <property type="match status" value="1"/>
</dbReference>
<evidence type="ECO:0000313" key="5">
    <source>
        <dbReference type="Proteomes" id="UP000638849"/>
    </source>
</evidence>
<evidence type="ECO:0000256" key="1">
    <source>
        <dbReference type="ARBA" id="ARBA00022679"/>
    </source>
</evidence>
<comment type="caution">
    <text evidence="4">The sequence shown here is derived from an EMBL/GenBank/DDBJ whole genome shotgun (WGS) entry which is preliminary data.</text>
</comment>
<organism evidence="4 5">
    <name type="scientific">Streptomyces javensis</name>
    <dbReference type="NCBI Taxonomy" id="114698"/>
    <lineage>
        <taxon>Bacteria</taxon>
        <taxon>Bacillati</taxon>
        <taxon>Actinomycetota</taxon>
        <taxon>Actinomycetes</taxon>
        <taxon>Kitasatosporales</taxon>
        <taxon>Streptomycetaceae</taxon>
        <taxon>Streptomyces</taxon>
        <taxon>Streptomyces violaceusniger group</taxon>
    </lineage>
</organism>
<dbReference type="EMBL" id="JAEEAQ010001132">
    <property type="protein sequence ID" value="MBI0320022.1"/>
    <property type="molecule type" value="Genomic_DNA"/>
</dbReference>
<name>A0ABS0RRB9_9ACTN</name>
<accession>A0ABS0RRB9</accession>
<dbReference type="SMART" id="SM00827">
    <property type="entry name" value="PKS_AT"/>
    <property type="match status" value="1"/>
</dbReference>
<dbReference type="InterPro" id="IPR050091">
    <property type="entry name" value="PKS_NRPS_Biosynth_Enz"/>
</dbReference>
<dbReference type="SUPFAM" id="SSF51735">
    <property type="entry name" value="NAD(P)-binding Rossmann-fold domains"/>
    <property type="match status" value="1"/>
</dbReference>
<feature type="non-terminal residue" evidence="4">
    <location>
        <position position="1"/>
    </location>
</feature>
<dbReference type="SUPFAM" id="SSF52151">
    <property type="entry name" value="FabD/lysophospholipase-like"/>
    <property type="match status" value="1"/>
</dbReference>
<dbReference type="Gene3D" id="3.30.70.3290">
    <property type="match status" value="1"/>
</dbReference>
<protein>
    <submittedName>
        <fullName evidence="4">Acyltransferase domain-containing protein</fullName>
    </submittedName>
</protein>
<feature type="non-terminal residue" evidence="4">
    <location>
        <position position="437"/>
    </location>
</feature>
<dbReference type="GO" id="GO:0016746">
    <property type="term" value="F:acyltransferase activity"/>
    <property type="evidence" value="ECO:0007669"/>
    <property type="project" value="UniProtKB-KW"/>
</dbReference>
<keyword evidence="5" id="KW-1185">Reference proteome</keyword>
<dbReference type="PANTHER" id="PTHR43775:SF51">
    <property type="entry name" value="INACTIVE PHENOLPHTHIOCEROL SYNTHESIS POLYKETIDE SYNTHASE TYPE I PKS1-RELATED"/>
    <property type="match status" value="1"/>
</dbReference>
<feature type="domain" description="Malonyl-CoA:ACP transacylase (MAT)" evidence="3">
    <location>
        <begin position="1"/>
        <end position="169"/>
    </location>
</feature>
<reference evidence="4 5" key="1">
    <citation type="submission" date="2020-12" db="EMBL/GenBank/DDBJ databases">
        <authorList>
            <person name="Kusuma A.B."/>
            <person name="Nouioui I."/>
            <person name="Goodfellow M."/>
        </authorList>
    </citation>
    <scope>NUCLEOTIDE SEQUENCE [LARGE SCALE GENOMIC DNA]</scope>
    <source>
        <strain evidence="4 5">DSM 41764</strain>
    </source>
</reference>
<dbReference type="Gene3D" id="3.40.366.10">
    <property type="entry name" value="Malonyl-Coenzyme A Acyl Carrier Protein, domain 2"/>
    <property type="match status" value="1"/>
</dbReference>
<dbReference type="InterPro" id="IPR001227">
    <property type="entry name" value="Ac_transferase_dom_sf"/>
</dbReference>
<dbReference type="Gene3D" id="3.40.50.11460">
    <property type="match status" value="1"/>
</dbReference>
<dbReference type="RefSeq" id="WP_198282403.1">
    <property type="nucleotide sequence ID" value="NZ_JAEEAQ010001132.1"/>
</dbReference>
<dbReference type="InterPro" id="IPR041618">
    <property type="entry name" value="PKS_DE"/>
</dbReference>
<dbReference type="Proteomes" id="UP000638849">
    <property type="component" value="Unassembled WGS sequence"/>
</dbReference>
<dbReference type="Pfam" id="PF18369">
    <property type="entry name" value="PKS_DE"/>
    <property type="match status" value="1"/>
</dbReference>
<dbReference type="PANTHER" id="PTHR43775">
    <property type="entry name" value="FATTY ACID SYNTHASE"/>
    <property type="match status" value="1"/>
</dbReference>
<keyword evidence="4" id="KW-0012">Acyltransferase</keyword>
<dbReference type="InterPro" id="IPR014043">
    <property type="entry name" value="Acyl_transferase_dom"/>
</dbReference>
<evidence type="ECO:0000313" key="4">
    <source>
        <dbReference type="EMBL" id="MBI0320022.1"/>
    </source>
</evidence>
<gene>
    <name evidence="4" type="ORF">JBF12_45165</name>
</gene>
<keyword evidence="1" id="KW-0808">Transferase</keyword>
<keyword evidence="2" id="KW-0511">Multifunctional enzyme</keyword>
<dbReference type="InterPro" id="IPR036291">
    <property type="entry name" value="NAD(P)-bd_dom_sf"/>
</dbReference>
<dbReference type="InterPro" id="IPR016035">
    <property type="entry name" value="Acyl_Trfase/lysoPLipase"/>
</dbReference>
<dbReference type="Gene3D" id="6.10.140.1830">
    <property type="match status" value="1"/>
</dbReference>